<dbReference type="InterPro" id="IPR020046">
    <property type="entry name" value="5-3_exonucl_a-hlix_arch_N"/>
</dbReference>
<gene>
    <name evidence="11" type="primary">polA</name>
    <name evidence="14" type="ORF">CO057_04450</name>
</gene>
<dbReference type="Pfam" id="PF00476">
    <property type="entry name" value="DNA_pol_A"/>
    <property type="match status" value="1"/>
</dbReference>
<dbReference type="NCBIfam" id="TIGR00593">
    <property type="entry name" value="pola"/>
    <property type="match status" value="1"/>
</dbReference>
<keyword evidence="5 11" id="KW-0227">DNA damage</keyword>
<sequence length="886" mass="99538">MARLLFLLKKSYNAVMKSKKIFLVLDGNALLHRAWHAIPPLTTKDGRVVNAVYGFAMVIEKMRDEFKPDYMAVAWDLPGKTFRHKEFEAYKAHREKKADELYAQIGWIQDLLDIHSIPSISAEGFEADDVIGTLAKKYGPKSDLKVMIITGDMDALQLVDDDVEVVAFVKGLSETKVYDEKAVVERYGLKPDQLIDLKALMGDSSDNIPGIEGIGQKGATELLKEFGSIKNLLSALKDGKIAPRYAKKLEGQEKTVAQMQRLVTVVQDVKLKDFKISDAKVQEPNVEKLIASYRDLEFKRLLEKYQGGGERGKKGDMGDIDYGDHGSKKGKNISVVDLSELRKEELVIYIERGQPDLFGGETKTIVLFDGNKSAVLESPDEKQLEQVRSLLSKVKLLIGHDLKEIFHALPPTSYLLPTFDTKLSAYLLSAGSRAYDLDECANDFLSGTQLPKSAVAKAELVYRLHKALQKELEAEKSLKLAGEIEFPLISVLYQMELDGIEVDKKHLHNLSKTFGEQLDNLTKEIYKIADQEFNINSPAQLAQLLFEDLELPTKGIKRTKSGYSTAASELEKLWDAHKVIPMISEYREFSKLKSTYIDALPKLIKEDGRIHTTFNQAITATGRLSSSDPNLQNIPARSEMGQEIRKAFVAPKGKVLFAADYSQFELRVAAVISKDKAFLQAFKDGADIHRRTAAEILGKKEDDVTKEERYAAKAINFGILYGMGVRNLAKATGFSQEEAREFIQRYFDVYPGIQSYIDEAKTKAHHDGYVETLFGRRRYLPDIKSGIQMLIASAERMAVNMPVQGTQADLVKMAMLEVAEWIKKSGLDVKMLLQVHDELVFEVAENDLKKVVPEIKRIMEAIWTADVPLVVDCEVGKNWGEMNDFE</sequence>
<evidence type="ECO:0000259" key="13">
    <source>
        <dbReference type="SMART" id="SM00482"/>
    </source>
</evidence>
<evidence type="ECO:0000256" key="3">
    <source>
        <dbReference type="ARBA" id="ARBA00022695"/>
    </source>
</evidence>
<dbReference type="SUPFAM" id="SSF56672">
    <property type="entry name" value="DNA/RNA polymerases"/>
    <property type="match status" value="1"/>
</dbReference>
<feature type="domain" description="DNA-directed DNA polymerase family A palm" evidence="13">
    <location>
        <begin position="641"/>
        <end position="847"/>
    </location>
</feature>
<dbReference type="PANTHER" id="PTHR10133:SF27">
    <property type="entry name" value="DNA POLYMERASE NU"/>
    <property type="match status" value="1"/>
</dbReference>
<keyword evidence="11" id="KW-0540">Nuclease</keyword>
<dbReference type="InterPro" id="IPR002298">
    <property type="entry name" value="DNA_polymerase_A"/>
</dbReference>
<keyword evidence="11" id="KW-0378">Hydrolase</keyword>
<dbReference type="CDD" id="cd08637">
    <property type="entry name" value="DNA_pol_A_pol_I_C"/>
    <property type="match status" value="1"/>
</dbReference>
<dbReference type="InterPro" id="IPR008918">
    <property type="entry name" value="HhH2"/>
</dbReference>
<dbReference type="FunFam" id="1.10.150.20:FF:000002">
    <property type="entry name" value="DNA polymerase I"/>
    <property type="match status" value="1"/>
</dbReference>
<evidence type="ECO:0000256" key="2">
    <source>
        <dbReference type="ARBA" id="ARBA00022679"/>
    </source>
</evidence>
<evidence type="ECO:0000256" key="10">
    <source>
        <dbReference type="NCBIfam" id="TIGR00593"/>
    </source>
</evidence>
<dbReference type="InterPro" id="IPR001098">
    <property type="entry name" value="DNA-dir_DNA_pol_A_palm_dom"/>
</dbReference>
<evidence type="ECO:0000256" key="9">
    <source>
        <dbReference type="ARBA" id="ARBA00049244"/>
    </source>
</evidence>
<comment type="similarity">
    <text evidence="1 11">Belongs to the DNA polymerase type-A family.</text>
</comment>
<dbReference type="SUPFAM" id="SSF47807">
    <property type="entry name" value="5' to 3' exonuclease, C-terminal subdomain"/>
    <property type="match status" value="1"/>
</dbReference>
<dbReference type="AlphaFoldDB" id="A0A2M8EN27"/>
<dbReference type="SMART" id="SM00482">
    <property type="entry name" value="POLAc"/>
    <property type="match status" value="1"/>
</dbReference>
<keyword evidence="8 11" id="KW-0234">DNA repair</keyword>
<keyword evidence="4 11" id="KW-0235">DNA replication</keyword>
<dbReference type="Gene3D" id="1.10.150.20">
    <property type="entry name" value="5' to 3' exonuclease, C-terminal subdomain"/>
    <property type="match status" value="2"/>
</dbReference>
<dbReference type="CDD" id="cd09859">
    <property type="entry name" value="PIN_53EXO"/>
    <property type="match status" value="1"/>
</dbReference>
<keyword evidence="2 11" id="KW-0808">Transferase</keyword>
<dbReference type="SUPFAM" id="SSF53098">
    <property type="entry name" value="Ribonuclease H-like"/>
    <property type="match status" value="1"/>
</dbReference>
<dbReference type="Gene3D" id="1.20.1060.10">
    <property type="entry name" value="Taq DNA Polymerase, Chain T, domain 4"/>
    <property type="match status" value="1"/>
</dbReference>
<reference evidence="15" key="1">
    <citation type="submission" date="2017-09" db="EMBL/GenBank/DDBJ databases">
        <title>Depth-based differentiation of microbial function through sediment-hosted aquifers and enrichment of novel symbionts in the deep terrestrial subsurface.</title>
        <authorList>
            <person name="Probst A.J."/>
            <person name="Ladd B."/>
            <person name="Jarett J.K."/>
            <person name="Geller-Mcgrath D.E."/>
            <person name="Sieber C.M.K."/>
            <person name="Emerson J.B."/>
            <person name="Anantharaman K."/>
            <person name="Thomas B.C."/>
            <person name="Malmstrom R."/>
            <person name="Stieglmeier M."/>
            <person name="Klingl A."/>
            <person name="Woyke T."/>
            <person name="Ryan C.M."/>
            <person name="Banfield J.F."/>
        </authorList>
    </citation>
    <scope>NUCLEOTIDE SEQUENCE [LARGE SCALE GENOMIC DNA]</scope>
</reference>
<dbReference type="GO" id="GO:0008409">
    <property type="term" value="F:5'-3' exonuclease activity"/>
    <property type="evidence" value="ECO:0007669"/>
    <property type="project" value="UniProtKB-UniRule"/>
</dbReference>
<feature type="domain" description="5'-3' exonuclease" evidence="12">
    <location>
        <begin position="19"/>
        <end position="282"/>
    </location>
</feature>
<keyword evidence="3 11" id="KW-0548">Nucleotidyltransferase</keyword>
<dbReference type="SUPFAM" id="SSF88723">
    <property type="entry name" value="PIN domain-like"/>
    <property type="match status" value="1"/>
</dbReference>
<evidence type="ECO:0000256" key="6">
    <source>
        <dbReference type="ARBA" id="ARBA00022932"/>
    </source>
</evidence>
<dbReference type="GO" id="GO:0003677">
    <property type="term" value="F:DNA binding"/>
    <property type="evidence" value="ECO:0007669"/>
    <property type="project" value="UniProtKB-UniRule"/>
</dbReference>
<evidence type="ECO:0000256" key="8">
    <source>
        <dbReference type="ARBA" id="ARBA00023204"/>
    </source>
</evidence>
<dbReference type="PRINTS" id="PR00868">
    <property type="entry name" value="DNAPOLI"/>
</dbReference>
<accession>A0A2M8EN27</accession>
<keyword evidence="6 11" id="KW-0239">DNA-directed DNA polymerase</keyword>
<dbReference type="Gene3D" id="3.30.70.370">
    <property type="match status" value="1"/>
</dbReference>
<dbReference type="GO" id="GO:0006261">
    <property type="term" value="P:DNA-templated DNA replication"/>
    <property type="evidence" value="ECO:0007669"/>
    <property type="project" value="UniProtKB-UniRule"/>
</dbReference>
<comment type="function">
    <text evidence="11">In addition to polymerase activity, this DNA polymerase exhibits 5'-3' exonuclease activity.</text>
</comment>
<evidence type="ECO:0000313" key="14">
    <source>
        <dbReference type="EMBL" id="PJC24135.1"/>
    </source>
</evidence>
<dbReference type="GO" id="GO:0003887">
    <property type="term" value="F:DNA-directed DNA polymerase activity"/>
    <property type="evidence" value="ECO:0007669"/>
    <property type="project" value="UniProtKB-UniRule"/>
</dbReference>
<dbReference type="EMBL" id="PFSI01000067">
    <property type="protein sequence ID" value="PJC24135.1"/>
    <property type="molecule type" value="Genomic_DNA"/>
</dbReference>
<dbReference type="Gene3D" id="3.40.50.1010">
    <property type="entry name" value="5'-nuclease"/>
    <property type="match status" value="1"/>
</dbReference>
<evidence type="ECO:0000259" key="12">
    <source>
        <dbReference type="SMART" id="SM00475"/>
    </source>
</evidence>
<evidence type="ECO:0000313" key="15">
    <source>
        <dbReference type="Proteomes" id="UP000230251"/>
    </source>
</evidence>
<comment type="caution">
    <text evidence="14">The sequence shown here is derived from an EMBL/GenBank/DDBJ whole genome shotgun (WGS) entry which is preliminary data.</text>
</comment>
<dbReference type="InterPro" id="IPR002421">
    <property type="entry name" value="5-3_exonuclease"/>
</dbReference>
<dbReference type="Proteomes" id="UP000230251">
    <property type="component" value="Unassembled WGS sequence"/>
</dbReference>
<comment type="catalytic activity">
    <reaction evidence="9 11">
        <text>DNA(n) + a 2'-deoxyribonucleoside 5'-triphosphate = DNA(n+1) + diphosphate</text>
        <dbReference type="Rhea" id="RHEA:22508"/>
        <dbReference type="Rhea" id="RHEA-COMP:17339"/>
        <dbReference type="Rhea" id="RHEA-COMP:17340"/>
        <dbReference type="ChEBI" id="CHEBI:33019"/>
        <dbReference type="ChEBI" id="CHEBI:61560"/>
        <dbReference type="ChEBI" id="CHEBI:173112"/>
        <dbReference type="EC" id="2.7.7.7"/>
    </reaction>
</comment>
<protein>
    <recommendedName>
        <fullName evidence="10 11">DNA polymerase I</fullName>
        <ecNumber evidence="10 11">2.7.7.7</ecNumber>
    </recommendedName>
</protein>
<dbReference type="CDD" id="cd09898">
    <property type="entry name" value="H3TH_53EXO"/>
    <property type="match status" value="1"/>
</dbReference>
<dbReference type="NCBIfam" id="NF004397">
    <property type="entry name" value="PRK05755.1"/>
    <property type="match status" value="1"/>
</dbReference>
<evidence type="ECO:0000256" key="7">
    <source>
        <dbReference type="ARBA" id="ARBA00023125"/>
    </source>
</evidence>
<keyword evidence="11" id="KW-0269">Exonuclease</keyword>
<dbReference type="InterPro" id="IPR043502">
    <property type="entry name" value="DNA/RNA_pol_sf"/>
</dbReference>
<dbReference type="InterPro" id="IPR012337">
    <property type="entry name" value="RNaseH-like_sf"/>
</dbReference>
<proteinExistence type="inferred from homology"/>
<dbReference type="InterPro" id="IPR020045">
    <property type="entry name" value="DNA_polI_H3TH"/>
</dbReference>
<dbReference type="SMART" id="SM00475">
    <property type="entry name" value="53EXOc"/>
    <property type="match status" value="1"/>
</dbReference>
<dbReference type="InterPro" id="IPR018320">
    <property type="entry name" value="DNA_polymerase_1"/>
</dbReference>
<dbReference type="PANTHER" id="PTHR10133">
    <property type="entry name" value="DNA POLYMERASE I"/>
    <property type="match status" value="1"/>
</dbReference>
<name>A0A2M8EN27_9BACT</name>
<dbReference type="InterPro" id="IPR036397">
    <property type="entry name" value="RNaseH_sf"/>
</dbReference>
<evidence type="ECO:0000256" key="11">
    <source>
        <dbReference type="RuleBase" id="RU004460"/>
    </source>
</evidence>
<dbReference type="FunFam" id="1.20.1060.10:FF:000001">
    <property type="entry name" value="DNA polymerase I"/>
    <property type="match status" value="1"/>
</dbReference>
<dbReference type="FunFam" id="1.10.150.20:FF:000003">
    <property type="entry name" value="DNA polymerase I"/>
    <property type="match status" value="1"/>
</dbReference>
<dbReference type="CDD" id="cd06140">
    <property type="entry name" value="DNA_polA_I_Bacillus_like_exo"/>
    <property type="match status" value="1"/>
</dbReference>
<dbReference type="InterPro" id="IPR036279">
    <property type="entry name" value="5-3_exonuclease_C_sf"/>
</dbReference>
<dbReference type="Gene3D" id="3.30.420.10">
    <property type="entry name" value="Ribonuclease H-like superfamily/Ribonuclease H"/>
    <property type="match status" value="1"/>
</dbReference>
<dbReference type="EC" id="2.7.7.7" evidence="10 11"/>
<evidence type="ECO:0000256" key="1">
    <source>
        <dbReference type="ARBA" id="ARBA00007705"/>
    </source>
</evidence>
<dbReference type="InterPro" id="IPR019760">
    <property type="entry name" value="DNA-dir_DNA_pol_A_CS"/>
</dbReference>
<dbReference type="GO" id="GO:0006302">
    <property type="term" value="P:double-strand break repair"/>
    <property type="evidence" value="ECO:0007669"/>
    <property type="project" value="TreeGrafter"/>
</dbReference>
<dbReference type="InterPro" id="IPR029060">
    <property type="entry name" value="PIN-like_dom_sf"/>
</dbReference>
<organism evidence="14 15">
    <name type="scientific">Candidatus Uhrbacteria bacterium CG_4_9_14_0_2_um_filter_41_50</name>
    <dbReference type="NCBI Taxonomy" id="1975031"/>
    <lineage>
        <taxon>Bacteria</taxon>
        <taxon>Candidatus Uhriibacteriota</taxon>
    </lineage>
</organism>
<dbReference type="SMART" id="SM00279">
    <property type="entry name" value="HhH2"/>
    <property type="match status" value="1"/>
</dbReference>
<dbReference type="Pfam" id="PF02739">
    <property type="entry name" value="5_3_exonuc_N"/>
    <property type="match status" value="1"/>
</dbReference>
<keyword evidence="7 11" id="KW-0238">DNA-binding</keyword>
<evidence type="ECO:0000256" key="4">
    <source>
        <dbReference type="ARBA" id="ARBA00022705"/>
    </source>
</evidence>
<dbReference type="PROSITE" id="PS00447">
    <property type="entry name" value="DNA_POLYMERASE_A"/>
    <property type="match status" value="1"/>
</dbReference>
<dbReference type="Pfam" id="PF01367">
    <property type="entry name" value="5_3_exonuc"/>
    <property type="match status" value="1"/>
</dbReference>
<evidence type="ECO:0000256" key="5">
    <source>
        <dbReference type="ARBA" id="ARBA00022763"/>
    </source>
</evidence>